<dbReference type="RefSeq" id="WP_058029759.1">
    <property type="nucleotide sequence ID" value="NZ_CP013187.1"/>
</dbReference>
<evidence type="ECO:0000259" key="3">
    <source>
        <dbReference type="PROSITE" id="PS50110"/>
    </source>
</evidence>
<proteinExistence type="predicted"/>
<evidence type="ECO:0000259" key="4">
    <source>
        <dbReference type="PROSITE" id="PS51832"/>
    </source>
</evidence>
<evidence type="ECO:0000256" key="2">
    <source>
        <dbReference type="SAM" id="Coils"/>
    </source>
</evidence>
<evidence type="ECO:0000313" key="5">
    <source>
        <dbReference type="EMBL" id="ALO42073.1"/>
    </source>
</evidence>
<dbReference type="InterPro" id="IPR011006">
    <property type="entry name" value="CheY-like_superfamily"/>
</dbReference>
<name>A0A0S2K1I4_9GAMM</name>
<keyword evidence="6" id="KW-1185">Reference proteome</keyword>
<dbReference type="SMART" id="SM00448">
    <property type="entry name" value="REC"/>
    <property type="match status" value="1"/>
</dbReference>
<dbReference type="Gene3D" id="3.40.50.2300">
    <property type="match status" value="1"/>
</dbReference>
<dbReference type="Proteomes" id="UP000061457">
    <property type="component" value="Chromosome I"/>
</dbReference>
<dbReference type="PATRIC" id="fig|161398.10.peg.1593"/>
<dbReference type="PANTHER" id="PTHR45228">
    <property type="entry name" value="CYCLIC DI-GMP PHOSPHODIESTERASE TM_0186-RELATED"/>
    <property type="match status" value="1"/>
</dbReference>
<accession>A0A0S2K1I4</accession>
<dbReference type="GO" id="GO:0008081">
    <property type="term" value="F:phosphoric diester hydrolase activity"/>
    <property type="evidence" value="ECO:0007669"/>
    <property type="project" value="UniProtKB-ARBA"/>
</dbReference>
<dbReference type="InterPro" id="IPR001789">
    <property type="entry name" value="Sig_transdc_resp-reg_receiver"/>
</dbReference>
<feature type="domain" description="HD-GYP" evidence="4">
    <location>
        <begin position="175"/>
        <end position="371"/>
    </location>
</feature>
<dbReference type="InterPro" id="IPR052020">
    <property type="entry name" value="Cyclic_di-GMP/3'3'-cGAMP_PDE"/>
</dbReference>
<dbReference type="PROSITE" id="PS50110">
    <property type="entry name" value="RESPONSE_REGULATORY"/>
    <property type="match status" value="1"/>
</dbReference>
<dbReference type="Gene3D" id="1.10.3210.10">
    <property type="entry name" value="Hypothetical protein af1432"/>
    <property type="match status" value="1"/>
</dbReference>
<dbReference type="OrthoDB" id="5298506at2"/>
<gene>
    <name evidence="5" type="ORF">PP2015_1569</name>
</gene>
<evidence type="ECO:0000256" key="1">
    <source>
        <dbReference type="PROSITE-ProRule" id="PRU00169"/>
    </source>
</evidence>
<dbReference type="InterPro" id="IPR037522">
    <property type="entry name" value="HD_GYP_dom"/>
</dbReference>
<evidence type="ECO:0000313" key="6">
    <source>
        <dbReference type="Proteomes" id="UP000061457"/>
    </source>
</evidence>
<dbReference type="SUPFAM" id="SSF52172">
    <property type="entry name" value="CheY-like"/>
    <property type="match status" value="1"/>
</dbReference>
<reference evidence="5 6" key="1">
    <citation type="submission" date="2015-11" db="EMBL/GenBank/DDBJ databases">
        <authorList>
            <person name="Zhang Y."/>
            <person name="Guo Z."/>
        </authorList>
    </citation>
    <scope>NUCLEOTIDE SEQUENCE [LARGE SCALE GENOMIC DNA]</scope>
    <source>
        <strain evidence="5 6">KCTC 12086</strain>
    </source>
</reference>
<feature type="coiled-coil region" evidence="2">
    <location>
        <begin position="122"/>
        <end position="156"/>
    </location>
</feature>
<dbReference type="InterPro" id="IPR003607">
    <property type="entry name" value="HD/PDEase_dom"/>
</dbReference>
<dbReference type="CDD" id="cd17569">
    <property type="entry name" value="REC_HupR-like"/>
    <property type="match status" value="1"/>
</dbReference>
<sequence length="428" mass="48516">MSDKLPILIVDDETEVLNALKRLFRKELDVTVCDKPLEAVEILKEQEFAVIISDMKMPLMTGAELLAHAFTINPNTARILLTGYSDIDSTALAINEGKISNYVSKPWRNEDLKEIVMQACDQYQLKQSVIRLQNELEEKNKQLQNYNDELESKVQARTTSLSQLTDKLKNVNQKQRRLFHDVIEMINLIIEDTTGSDDGHIKRVASHCRLVAKHLGLEKPLVTQAYLSGLMHEIGKVSLPDELVKCSENELTKDQLIAKQQNAIKGAEILQKLPNLQIIAKGILHQYEHYNGTGLPGHLIADNIPTISRILSIVNDYDKLLIGRITGEKMQQDQAMQTMRTLATEFYDPHILEVYFDLLTSGKVFENHDIDVCVGVSCLESGMHLTQDLLNKQGAIILTAGTEITPSIIEKLQKYQKDWNYIFNVFVH</sequence>
<organism evidence="5 6">
    <name type="scientific">Pseudoalteromonas phenolica</name>
    <dbReference type="NCBI Taxonomy" id="161398"/>
    <lineage>
        <taxon>Bacteria</taxon>
        <taxon>Pseudomonadati</taxon>
        <taxon>Pseudomonadota</taxon>
        <taxon>Gammaproteobacteria</taxon>
        <taxon>Alteromonadales</taxon>
        <taxon>Pseudoalteromonadaceae</taxon>
        <taxon>Pseudoalteromonas</taxon>
    </lineage>
</organism>
<keyword evidence="2" id="KW-0175">Coiled coil</keyword>
<feature type="domain" description="Response regulatory" evidence="3">
    <location>
        <begin position="6"/>
        <end position="120"/>
    </location>
</feature>
<keyword evidence="1" id="KW-0597">Phosphoprotein</keyword>
<dbReference type="PROSITE" id="PS51832">
    <property type="entry name" value="HD_GYP"/>
    <property type="match status" value="1"/>
</dbReference>
<dbReference type="SUPFAM" id="SSF109604">
    <property type="entry name" value="HD-domain/PDEase-like"/>
    <property type="match status" value="1"/>
</dbReference>
<dbReference type="CDD" id="cd00077">
    <property type="entry name" value="HDc"/>
    <property type="match status" value="1"/>
</dbReference>
<feature type="modified residue" description="4-aspartylphosphate" evidence="1">
    <location>
        <position position="54"/>
    </location>
</feature>
<dbReference type="Pfam" id="PF13487">
    <property type="entry name" value="HD_5"/>
    <property type="match status" value="1"/>
</dbReference>
<dbReference type="GO" id="GO:0000160">
    <property type="term" value="P:phosphorelay signal transduction system"/>
    <property type="evidence" value="ECO:0007669"/>
    <property type="project" value="InterPro"/>
</dbReference>
<dbReference type="PANTHER" id="PTHR45228:SF8">
    <property type="entry name" value="TWO-COMPONENT RESPONSE REGULATOR-RELATED"/>
    <property type="match status" value="1"/>
</dbReference>
<dbReference type="STRING" id="161398.PP2015_1569"/>
<dbReference type="AlphaFoldDB" id="A0A0S2K1I4"/>
<protein>
    <submittedName>
        <fullName evidence="5">Response regulator</fullName>
    </submittedName>
</protein>
<dbReference type="Pfam" id="PF00072">
    <property type="entry name" value="Response_reg"/>
    <property type="match status" value="1"/>
</dbReference>
<dbReference type="EMBL" id="CP013187">
    <property type="protein sequence ID" value="ALO42073.1"/>
    <property type="molecule type" value="Genomic_DNA"/>
</dbReference>
<dbReference type="KEGG" id="pphe:PP2015_1569"/>